<keyword evidence="2" id="KW-1185">Reference proteome</keyword>
<name>A0ABW3SYY0_9CAUL</name>
<evidence type="ECO:0000313" key="2">
    <source>
        <dbReference type="Proteomes" id="UP001597216"/>
    </source>
</evidence>
<proteinExistence type="predicted"/>
<dbReference type="EMBL" id="JBHTLQ010000009">
    <property type="protein sequence ID" value="MFD1190099.1"/>
    <property type="molecule type" value="Genomic_DNA"/>
</dbReference>
<dbReference type="Proteomes" id="UP001597216">
    <property type="component" value="Unassembled WGS sequence"/>
</dbReference>
<evidence type="ECO:0000313" key="1">
    <source>
        <dbReference type="EMBL" id="MFD1190099.1"/>
    </source>
</evidence>
<accession>A0ABW3SYY0</accession>
<organism evidence="1 2">
    <name type="scientific">Phenylobacterium conjunctum</name>
    <dbReference type="NCBI Taxonomy" id="1298959"/>
    <lineage>
        <taxon>Bacteria</taxon>
        <taxon>Pseudomonadati</taxon>
        <taxon>Pseudomonadota</taxon>
        <taxon>Alphaproteobacteria</taxon>
        <taxon>Caulobacterales</taxon>
        <taxon>Caulobacteraceae</taxon>
        <taxon>Phenylobacterium</taxon>
    </lineage>
</organism>
<protein>
    <recommendedName>
        <fullName evidence="3">Transcriptional regulator</fullName>
    </recommendedName>
</protein>
<evidence type="ECO:0008006" key="3">
    <source>
        <dbReference type="Google" id="ProtNLM"/>
    </source>
</evidence>
<reference evidence="2" key="1">
    <citation type="journal article" date="2019" name="Int. J. Syst. Evol. Microbiol.">
        <title>The Global Catalogue of Microorganisms (GCM) 10K type strain sequencing project: providing services to taxonomists for standard genome sequencing and annotation.</title>
        <authorList>
            <consortium name="The Broad Institute Genomics Platform"/>
            <consortium name="The Broad Institute Genome Sequencing Center for Infectious Disease"/>
            <person name="Wu L."/>
            <person name="Ma J."/>
        </authorList>
    </citation>
    <scope>NUCLEOTIDE SEQUENCE [LARGE SCALE GENOMIC DNA]</scope>
    <source>
        <strain evidence="2">CCUG 55074</strain>
    </source>
</reference>
<comment type="caution">
    <text evidence="1">The sequence shown here is derived from an EMBL/GenBank/DDBJ whole genome shotgun (WGS) entry which is preliminary data.</text>
</comment>
<sequence>MADSMLEAPDAAAPDVAELLSEPGAVELLIAYGRMPHGPARAKLVAFVESLAE</sequence>
<dbReference type="RefSeq" id="WP_374348116.1">
    <property type="nucleotide sequence ID" value="NZ_JBHTLQ010000009.1"/>
</dbReference>
<gene>
    <name evidence="1" type="ORF">ACFQ27_05855</name>
</gene>